<sequence>MMPVRQPATALRCVLAAALLAAGGLIATQQIGAQTFKGHNSNAPVDFAADKIELQDKQDRVVLTGNVDIVQDDLKLTAARTVVNFTNADRLQVQRITATGGVRVTREDQIATGDVAVYDFNKRIITMVGNATLKRGATDTLRGPRFVVDLNTGVSQASGGRVQGTFSVPKKATTGDNSGT</sequence>
<evidence type="ECO:0000259" key="4">
    <source>
        <dbReference type="Pfam" id="PF03968"/>
    </source>
</evidence>
<feature type="domain" description="Organic solvent tolerance-like N-terminal" evidence="4">
    <location>
        <begin position="49"/>
        <end position="153"/>
    </location>
</feature>
<dbReference type="EMBL" id="JALHLF010000090">
    <property type="protein sequence ID" value="MCJ2184295.1"/>
    <property type="molecule type" value="Genomic_DNA"/>
</dbReference>
<evidence type="ECO:0000256" key="2">
    <source>
        <dbReference type="SAM" id="MobiDB-lite"/>
    </source>
</evidence>
<organism evidence="5 6">
    <name type="scientific">Novosphingobium organovorum</name>
    <dbReference type="NCBI Taxonomy" id="2930092"/>
    <lineage>
        <taxon>Bacteria</taxon>
        <taxon>Pseudomonadati</taxon>
        <taxon>Pseudomonadota</taxon>
        <taxon>Alphaproteobacteria</taxon>
        <taxon>Sphingomonadales</taxon>
        <taxon>Sphingomonadaceae</taxon>
        <taxon>Novosphingobium</taxon>
    </lineage>
</organism>
<evidence type="ECO:0000256" key="3">
    <source>
        <dbReference type="SAM" id="SignalP"/>
    </source>
</evidence>
<keyword evidence="1 3" id="KW-0732">Signal</keyword>
<dbReference type="InterPro" id="IPR052037">
    <property type="entry name" value="LPS_export_LptA"/>
</dbReference>
<dbReference type="PANTHER" id="PTHR36504:SF1">
    <property type="entry name" value="LIPOPOLYSACCHARIDE EXPORT SYSTEM PROTEIN LPTA"/>
    <property type="match status" value="1"/>
</dbReference>
<feature type="chain" id="PRO_5046232579" evidence="3">
    <location>
        <begin position="28"/>
        <end position="180"/>
    </location>
</feature>
<reference evidence="5" key="1">
    <citation type="submission" date="2022-03" db="EMBL/GenBank/DDBJ databases">
        <title>Identification of a novel bacterium isolated from mangrove sediments.</title>
        <authorList>
            <person name="Pan X."/>
        </authorList>
    </citation>
    <scope>NUCLEOTIDE SEQUENCE</scope>
    <source>
        <strain evidence="5">B1949</strain>
    </source>
</reference>
<keyword evidence="6" id="KW-1185">Reference proteome</keyword>
<dbReference type="InterPro" id="IPR005653">
    <property type="entry name" value="OstA-like_N"/>
</dbReference>
<feature type="signal peptide" evidence="3">
    <location>
        <begin position="1"/>
        <end position="27"/>
    </location>
</feature>
<evidence type="ECO:0000313" key="5">
    <source>
        <dbReference type="EMBL" id="MCJ2184295.1"/>
    </source>
</evidence>
<dbReference type="PANTHER" id="PTHR36504">
    <property type="entry name" value="LIPOPOLYSACCHARIDE EXPORT SYSTEM PROTEIN LPTA"/>
    <property type="match status" value="1"/>
</dbReference>
<comment type="caution">
    <text evidence="5">The sequence shown here is derived from an EMBL/GenBank/DDBJ whole genome shotgun (WGS) entry which is preliminary data.</text>
</comment>
<evidence type="ECO:0000313" key="6">
    <source>
        <dbReference type="Proteomes" id="UP001162881"/>
    </source>
</evidence>
<name>A0ABT0BGY2_9SPHN</name>
<accession>A0ABT0BGY2</accession>
<protein>
    <submittedName>
        <fullName evidence="5">LptA/OstA family protein</fullName>
    </submittedName>
</protein>
<proteinExistence type="predicted"/>
<dbReference type="Proteomes" id="UP001162881">
    <property type="component" value="Unassembled WGS sequence"/>
</dbReference>
<dbReference type="Gene3D" id="2.60.450.10">
    <property type="entry name" value="Lipopolysaccharide (LPS) transport protein A like domain"/>
    <property type="match status" value="1"/>
</dbReference>
<feature type="region of interest" description="Disordered" evidence="2">
    <location>
        <begin position="159"/>
        <end position="180"/>
    </location>
</feature>
<dbReference type="Pfam" id="PF03968">
    <property type="entry name" value="LptD_N"/>
    <property type="match status" value="1"/>
</dbReference>
<evidence type="ECO:0000256" key="1">
    <source>
        <dbReference type="ARBA" id="ARBA00022729"/>
    </source>
</evidence>
<gene>
    <name evidence="5" type="ORF">MTR62_16585</name>
</gene>